<accession>A0A2U2XB03</accession>
<organism evidence="1 2">
    <name type="scientific">Brumimicrobium oceani</name>
    <dbReference type="NCBI Taxonomy" id="2100725"/>
    <lineage>
        <taxon>Bacteria</taxon>
        <taxon>Pseudomonadati</taxon>
        <taxon>Bacteroidota</taxon>
        <taxon>Flavobacteriia</taxon>
        <taxon>Flavobacteriales</taxon>
        <taxon>Crocinitomicaceae</taxon>
        <taxon>Brumimicrobium</taxon>
    </lineage>
</organism>
<dbReference type="AlphaFoldDB" id="A0A2U2XB03"/>
<gene>
    <name evidence="1" type="ORF">DIT68_11420</name>
</gene>
<evidence type="ECO:0000313" key="1">
    <source>
        <dbReference type="EMBL" id="PWH84976.1"/>
    </source>
</evidence>
<protein>
    <submittedName>
        <fullName evidence="1">Uncharacterized protein</fullName>
    </submittedName>
</protein>
<keyword evidence="2" id="KW-1185">Reference proteome</keyword>
<dbReference type="Proteomes" id="UP000245370">
    <property type="component" value="Unassembled WGS sequence"/>
</dbReference>
<comment type="caution">
    <text evidence="1">The sequence shown here is derived from an EMBL/GenBank/DDBJ whole genome shotgun (WGS) entry which is preliminary data.</text>
</comment>
<name>A0A2U2XB03_9FLAO</name>
<dbReference type="EMBL" id="QFRJ01000009">
    <property type="protein sequence ID" value="PWH84976.1"/>
    <property type="molecule type" value="Genomic_DNA"/>
</dbReference>
<reference evidence="1 2" key="2">
    <citation type="submission" date="2018-05" db="EMBL/GenBank/DDBJ databases">
        <authorList>
            <person name="Lanie J.A."/>
            <person name="Ng W.-L."/>
            <person name="Kazmierczak K.M."/>
            <person name="Andrzejewski T.M."/>
            <person name="Davidsen T.M."/>
            <person name="Wayne K.J."/>
            <person name="Tettelin H."/>
            <person name="Glass J.I."/>
            <person name="Rusch D."/>
            <person name="Podicherti R."/>
            <person name="Tsui H.-C.T."/>
            <person name="Winkler M.E."/>
        </authorList>
    </citation>
    <scope>NUCLEOTIDE SEQUENCE [LARGE SCALE GENOMIC DNA]</scope>
    <source>
        <strain evidence="1 2">C305</strain>
    </source>
</reference>
<reference evidence="1 2" key="1">
    <citation type="submission" date="2018-05" db="EMBL/GenBank/DDBJ databases">
        <title>Brumimicrobium oceani sp. nov., isolated from coastal sediment.</title>
        <authorList>
            <person name="Kou Y."/>
        </authorList>
    </citation>
    <scope>NUCLEOTIDE SEQUENCE [LARGE SCALE GENOMIC DNA]</scope>
    <source>
        <strain evidence="1 2">C305</strain>
    </source>
</reference>
<proteinExistence type="predicted"/>
<evidence type="ECO:0000313" key="2">
    <source>
        <dbReference type="Proteomes" id="UP000245370"/>
    </source>
</evidence>
<sequence length="129" mass="15178">MFFWVASLLFFTRIFADFADVFLGRFAHVFPRIFADFADVFLGRFAHVFHAEFRRLYFGSLRSCFSRGFSQISQMFFWVASLMFFTQNFADFILGRFAHVFPRIFADYADFILLGDGGFVKCFSLSFSF</sequence>